<keyword evidence="4" id="KW-0276">Fatty acid metabolism</keyword>
<evidence type="ECO:0000256" key="3">
    <source>
        <dbReference type="ARBA" id="ARBA00022553"/>
    </source>
</evidence>
<dbReference type="InterPro" id="IPR036736">
    <property type="entry name" value="ACP-like_sf"/>
</dbReference>
<evidence type="ECO:0000256" key="6">
    <source>
        <dbReference type="ARBA" id="ARBA00023160"/>
    </source>
</evidence>
<accession>A0A1C6UX35</accession>
<protein>
    <submittedName>
        <fullName evidence="8">Acyl carrier protein</fullName>
    </submittedName>
</protein>
<evidence type="ECO:0000256" key="4">
    <source>
        <dbReference type="ARBA" id="ARBA00022832"/>
    </source>
</evidence>
<keyword evidence="5" id="KW-0443">Lipid metabolism</keyword>
<dbReference type="Pfam" id="PF00550">
    <property type="entry name" value="PP-binding"/>
    <property type="match status" value="1"/>
</dbReference>
<dbReference type="PROSITE" id="PS00012">
    <property type="entry name" value="PHOSPHOPANTETHEINE"/>
    <property type="match status" value="1"/>
</dbReference>
<evidence type="ECO:0000256" key="5">
    <source>
        <dbReference type="ARBA" id="ARBA00023098"/>
    </source>
</evidence>
<keyword evidence="9" id="KW-1185">Reference proteome</keyword>
<organism evidence="8 9">
    <name type="scientific">Micromonospora yangpuensis</name>
    <dbReference type="NCBI Taxonomy" id="683228"/>
    <lineage>
        <taxon>Bacteria</taxon>
        <taxon>Bacillati</taxon>
        <taxon>Actinomycetota</taxon>
        <taxon>Actinomycetes</taxon>
        <taxon>Micromonosporales</taxon>
        <taxon>Micromonosporaceae</taxon>
        <taxon>Micromonospora</taxon>
    </lineage>
</organism>
<evidence type="ECO:0000259" key="7">
    <source>
        <dbReference type="PROSITE" id="PS50075"/>
    </source>
</evidence>
<dbReference type="STRING" id="683228.GA0070617_3814"/>
<dbReference type="RefSeq" id="WP_175440582.1">
    <property type="nucleotide sequence ID" value="NZ_BMMJ01000014.1"/>
</dbReference>
<keyword evidence="3" id="KW-0597">Phosphoprotein</keyword>
<sequence>MTEEQIRALVRDFAENLNPGEPITPLKPEYTFDEIGVDSMSFVDLLFLLEREHGIEIPDDDLPEITTVGDLVAHVTAR</sequence>
<keyword evidence="1" id="KW-0596">Phosphopantetheine</keyword>
<evidence type="ECO:0000313" key="8">
    <source>
        <dbReference type="EMBL" id="SCL58423.1"/>
    </source>
</evidence>
<dbReference type="PROSITE" id="PS50075">
    <property type="entry name" value="CARRIER"/>
    <property type="match status" value="1"/>
</dbReference>
<proteinExistence type="predicted"/>
<feature type="domain" description="Carrier" evidence="7">
    <location>
        <begin position="1"/>
        <end position="78"/>
    </location>
</feature>
<keyword evidence="6" id="KW-0275">Fatty acid biosynthesis</keyword>
<keyword evidence="2" id="KW-0444">Lipid biosynthesis</keyword>
<dbReference type="GO" id="GO:0000036">
    <property type="term" value="F:acyl carrier activity"/>
    <property type="evidence" value="ECO:0007669"/>
    <property type="project" value="TreeGrafter"/>
</dbReference>
<evidence type="ECO:0000256" key="2">
    <source>
        <dbReference type="ARBA" id="ARBA00022516"/>
    </source>
</evidence>
<gene>
    <name evidence="8" type="ORF">GA0070617_3814</name>
</gene>
<reference evidence="8 9" key="1">
    <citation type="submission" date="2016-06" db="EMBL/GenBank/DDBJ databases">
        <authorList>
            <person name="Kjaerup R.B."/>
            <person name="Dalgaard T.S."/>
            <person name="Juul-Madsen H.R."/>
        </authorList>
    </citation>
    <scope>NUCLEOTIDE SEQUENCE [LARGE SCALE GENOMIC DNA]</scope>
    <source>
        <strain evidence="8 9">DSM 45577</strain>
    </source>
</reference>
<dbReference type="SUPFAM" id="SSF47336">
    <property type="entry name" value="ACP-like"/>
    <property type="match status" value="1"/>
</dbReference>
<dbReference type="AlphaFoldDB" id="A0A1C6UX35"/>
<dbReference type="EMBL" id="FMIA01000002">
    <property type="protein sequence ID" value="SCL58423.1"/>
    <property type="molecule type" value="Genomic_DNA"/>
</dbReference>
<name>A0A1C6UX35_9ACTN</name>
<dbReference type="PANTHER" id="PTHR20863:SF76">
    <property type="entry name" value="CARRIER DOMAIN-CONTAINING PROTEIN"/>
    <property type="match status" value="1"/>
</dbReference>
<dbReference type="InterPro" id="IPR009081">
    <property type="entry name" value="PP-bd_ACP"/>
</dbReference>
<dbReference type="InterPro" id="IPR003231">
    <property type="entry name" value="ACP"/>
</dbReference>
<dbReference type="PANTHER" id="PTHR20863">
    <property type="entry name" value="ACYL CARRIER PROTEIN"/>
    <property type="match status" value="1"/>
</dbReference>
<evidence type="ECO:0000256" key="1">
    <source>
        <dbReference type="ARBA" id="ARBA00022450"/>
    </source>
</evidence>
<dbReference type="GO" id="GO:0000035">
    <property type="term" value="F:acyl binding"/>
    <property type="evidence" value="ECO:0007669"/>
    <property type="project" value="TreeGrafter"/>
</dbReference>
<dbReference type="Proteomes" id="UP000198937">
    <property type="component" value="Unassembled WGS sequence"/>
</dbReference>
<dbReference type="InterPro" id="IPR006162">
    <property type="entry name" value="Ppantetheine_attach_site"/>
</dbReference>
<dbReference type="Gene3D" id="1.10.1200.10">
    <property type="entry name" value="ACP-like"/>
    <property type="match status" value="1"/>
</dbReference>
<evidence type="ECO:0000313" key="9">
    <source>
        <dbReference type="Proteomes" id="UP000198937"/>
    </source>
</evidence>